<dbReference type="Proteomes" id="UP000077202">
    <property type="component" value="Unassembled WGS sequence"/>
</dbReference>
<dbReference type="GO" id="GO:0000166">
    <property type="term" value="F:nucleotide binding"/>
    <property type="evidence" value="ECO:0007669"/>
    <property type="project" value="InterPro"/>
</dbReference>
<dbReference type="Gene3D" id="3.30.420.10">
    <property type="entry name" value="Ribonuclease H-like superfamily/Ribonuclease H"/>
    <property type="match status" value="1"/>
</dbReference>
<dbReference type="GO" id="GO:0000176">
    <property type="term" value="C:nuclear exosome (RNase complex)"/>
    <property type="evidence" value="ECO:0007669"/>
    <property type="project" value="TreeGrafter"/>
</dbReference>
<protein>
    <recommendedName>
        <fullName evidence="7">HRDC domain-containing protein</fullName>
    </recommendedName>
</protein>
<dbReference type="PROSITE" id="PS50967">
    <property type="entry name" value="HRDC"/>
    <property type="match status" value="1"/>
</dbReference>
<dbReference type="GO" id="GO:0005730">
    <property type="term" value="C:nucleolus"/>
    <property type="evidence" value="ECO:0007669"/>
    <property type="project" value="TreeGrafter"/>
</dbReference>
<dbReference type="PANTHER" id="PTHR12124:SF47">
    <property type="entry name" value="EXOSOME COMPONENT 10"/>
    <property type="match status" value="1"/>
</dbReference>
<sequence length="1111" mass="121919">MENSDTNLKAKVQSFRDVSQALHSAVQLLEQGCNGLPTDHDFHFYTNFQAFKVPVKSIQKRTIGLLSEVSATKAFRASPVVDWPADNEEGYHALVELQDDFLERLDASLEKPDAERHGKNVASSDVSSSNSGERGELLGTPEVKIASIVPSFLPRKTPYASSRHMPKPQDKFDEAVDNFTPFKHPRRNPWVKEADKDEVDVSAAAPENGAMEAELDDSAGDVHPLENELNEMAYVEPLSEPLEATKPGSLEDTPFTFVDTQASLKTMAKKLRNAGEIAVDLENHHYRSYLGFVCLMQVSTRQEDFVVDTIALRSHIGPCLGDIFSDSRIRKVMHGADHDIVWLQRDFGIYVCNMFDTGQGLGYVQAARVLKLPSAGLGFLLESYCGVIADKRLQLADWRVRPLPGDMMKYAREDTHYLLYIHDMMKNQLLVIRDGPNPCEDPLTEVWKRSRDICLQLFSNEPLSETSYLNLHGLYEKNFRPDQVAAVAKLHAWRDNMARKEDESIGYVIPTHMLFDLASEMPETVAKLKYVASKKGSRRMPGIMNFYSGVLVDLIRQAKENPIFTPVQPRVRPTFIGSDSGQGVSTSKVAGELGGVKEGLSPSMKQQTLEPEAVSMLDTALLSKPLAEPTFEEPDDWHHLESDLTTGVHLGTSASVSREPTPEARNAGTVEEKIVSQPNFGLLSAEQPVDSQLPCPVVPSLLSNNIDSITLHGGVTRQENSTYSTGAVEDAHFPHSDTQIPTKNVAEVKLRSKTKGFGASLFGRSRQQKGEYQTAAQTGQVEARLKAQAVESTIVLPFKSVTTSTVEPVLNAAGEDFKDEEAVDMSVFKTDSPEHAGTVQRQEGEEEAVSLEAAFIPALGKDDGEVKYMDSAAGEGRHRTWWPHAGEPAGEESMGGGASERSVDLVSMASKDVPSHTKADQLDSSFPPSLSESHRSSKRKKRNRGGGTALPVPGGGLNTGASISGEQTDKRKKAKVDRPLSKGGVDLDTCAVNGSFDYAEARRRLGVENLYVEKVDEKDSKGKGKFNKKPNSSKKNLSSGFDALRRVRQDPKPEGIPKAPRRQVNPYDSCENVSSLHASTIDKACGPCMFLWGRGASGLCGVRPTLSDEDQ</sequence>
<keyword evidence="2" id="KW-0540">Nuclease</keyword>
<dbReference type="SMART" id="SM00341">
    <property type="entry name" value="HRDC"/>
    <property type="match status" value="1"/>
</dbReference>
<dbReference type="GO" id="GO:0071035">
    <property type="term" value="P:nuclear polyadenylation-dependent rRNA catabolic process"/>
    <property type="evidence" value="ECO:0007669"/>
    <property type="project" value="TreeGrafter"/>
</dbReference>
<dbReference type="GO" id="GO:0003727">
    <property type="term" value="F:single-stranded RNA binding"/>
    <property type="evidence" value="ECO:0007669"/>
    <property type="project" value="TreeGrafter"/>
</dbReference>
<evidence type="ECO:0000256" key="1">
    <source>
        <dbReference type="ARBA" id="ARBA00004123"/>
    </source>
</evidence>
<feature type="domain" description="HRDC" evidence="7">
    <location>
        <begin position="480"/>
        <end position="565"/>
    </location>
</feature>
<dbReference type="GO" id="GO:0071036">
    <property type="term" value="P:nuclear polyadenylation-dependent snoRNA catabolic process"/>
    <property type="evidence" value="ECO:0007669"/>
    <property type="project" value="TreeGrafter"/>
</dbReference>
<feature type="region of interest" description="Disordered" evidence="6">
    <location>
        <begin position="875"/>
        <end position="984"/>
    </location>
</feature>
<keyword evidence="9" id="KW-1185">Reference proteome</keyword>
<dbReference type="FunFam" id="1.10.150.80:FF:000001">
    <property type="entry name" value="Putative exosome component 10"/>
    <property type="match status" value="1"/>
</dbReference>
<dbReference type="GO" id="GO:0071044">
    <property type="term" value="P:histone mRNA catabolic process"/>
    <property type="evidence" value="ECO:0007669"/>
    <property type="project" value="TreeGrafter"/>
</dbReference>
<evidence type="ECO:0000313" key="8">
    <source>
        <dbReference type="EMBL" id="OAE34399.1"/>
    </source>
</evidence>
<reference evidence="8" key="1">
    <citation type="submission" date="2016-03" db="EMBL/GenBank/DDBJ databases">
        <title>Mechanisms controlling the formation of the plant cell surface in tip-growing cells are functionally conserved among land plants.</title>
        <authorList>
            <person name="Honkanen S."/>
            <person name="Jones V.A."/>
            <person name="Morieri G."/>
            <person name="Champion C."/>
            <person name="Hetherington A.J."/>
            <person name="Kelly S."/>
            <person name="Saint-Marcoux D."/>
            <person name="Proust H."/>
            <person name="Prescott H."/>
            <person name="Dolan L."/>
        </authorList>
    </citation>
    <scope>NUCLEOTIDE SEQUENCE [LARGE SCALE GENOMIC DNA]</scope>
    <source>
        <tissue evidence="8">Whole gametophyte</tissue>
    </source>
</reference>
<dbReference type="Gene3D" id="1.10.150.80">
    <property type="entry name" value="HRDC domain"/>
    <property type="match status" value="1"/>
</dbReference>
<proteinExistence type="predicted"/>
<evidence type="ECO:0000256" key="2">
    <source>
        <dbReference type="ARBA" id="ARBA00022722"/>
    </source>
</evidence>
<dbReference type="SUPFAM" id="SSF53098">
    <property type="entry name" value="Ribonuclease H-like"/>
    <property type="match status" value="1"/>
</dbReference>
<dbReference type="InterPro" id="IPR045092">
    <property type="entry name" value="Rrp6-like"/>
</dbReference>
<name>A0A176WMV8_MARPO</name>
<keyword evidence="5" id="KW-0539">Nucleus</keyword>
<evidence type="ECO:0000256" key="6">
    <source>
        <dbReference type="SAM" id="MobiDB-lite"/>
    </source>
</evidence>
<evidence type="ECO:0000256" key="4">
    <source>
        <dbReference type="ARBA" id="ARBA00022839"/>
    </source>
</evidence>
<feature type="compositionally biased region" description="Gly residues" evidence="6">
    <location>
        <begin position="945"/>
        <end position="958"/>
    </location>
</feature>
<dbReference type="GO" id="GO:0000175">
    <property type="term" value="F:3'-5'-RNA exonuclease activity"/>
    <property type="evidence" value="ECO:0007669"/>
    <property type="project" value="InterPro"/>
</dbReference>
<dbReference type="InterPro" id="IPR044876">
    <property type="entry name" value="HRDC_dom_sf"/>
</dbReference>
<dbReference type="InterPro" id="IPR002562">
    <property type="entry name" value="3'-5'_exonuclease_dom"/>
</dbReference>
<dbReference type="GO" id="GO:0071038">
    <property type="term" value="P:TRAMP-dependent tRNA surveillance pathway"/>
    <property type="evidence" value="ECO:0007669"/>
    <property type="project" value="TreeGrafter"/>
</dbReference>
<dbReference type="InterPro" id="IPR049559">
    <property type="entry name" value="Rrp6p-like_exo"/>
</dbReference>
<dbReference type="PANTHER" id="PTHR12124">
    <property type="entry name" value="POLYMYOSITIS/SCLERODERMA AUTOANTIGEN-RELATED"/>
    <property type="match status" value="1"/>
</dbReference>
<accession>A0A176WMV8</accession>
<feature type="region of interest" description="Disordered" evidence="6">
    <location>
        <begin position="1018"/>
        <end position="1067"/>
    </location>
</feature>
<dbReference type="InterPro" id="IPR036397">
    <property type="entry name" value="RNaseH_sf"/>
</dbReference>
<dbReference type="SUPFAM" id="SSF47819">
    <property type="entry name" value="HRDC-like"/>
    <property type="match status" value="1"/>
</dbReference>
<dbReference type="InterPro" id="IPR012337">
    <property type="entry name" value="RNaseH-like_sf"/>
</dbReference>
<dbReference type="CDD" id="cd06147">
    <property type="entry name" value="Rrp6p_like_exo"/>
    <property type="match status" value="1"/>
</dbReference>
<dbReference type="SMART" id="SM00474">
    <property type="entry name" value="35EXOc"/>
    <property type="match status" value="1"/>
</dbReference>
<evidence type="ECO:0000256" key="5">
    <source>
        <dbReference type="ARBA" id="ARBA00023242"/>
    </source>
</evidence>
<comment type="subcellular location">
    <subcellularLocation>
        <location evidence="1">Nucleus</location>
    </subcellularLocation>
</comment>
<dbReference type="InterPro" id="IPR010997">
    <property type="entry name" value="HRDC-like_sf"/>
</dbReference>
<dbReference type="GO" id="GO:0000467">
    <property type="term" value="P:exonucleolytic trimming to generate mature 3'-end of 5.8S rRNA from tricistronic rRNA transcript (SSU-rRNA, 5.8S rRNA, LSU-rRNA)"/>
    <property type="evidence" value="ECO:0007669"/>
    <property type="project" value="InterPro"/>
</dbReference>
<organism evidence="8 9">
    <name type="scientific">Marchantia polymorpha subsp. ruderalis</name>
    <dbReference type="NCBI Taxonomy" id="1480154"/>
    <lineage>
        <taxon>Eukaryota</taxon>
        <taxon>Viridiplantae</taxon>
        <taxon>Streptophyta</taxon>
        <taxon>Embryophyta</taxon>
        <taxon>Marchantiophyta</taxon>
        <taxon>Marchantiopsida</taxon>
        <taxon>Marchantiidae</taxon>
        <taxon>Marchantiales</taxon>
        <taxon>Marchantiaceae</taxon>
        <taxon>Marchantia</taxon>
    </lineage>
</organism>
<evidence type="ECO:0000313" key="9">
    <source>
        <dbReference type="Proteomes" id="UP000077202"/>
    </source>
</evidence>
<dbReference type="Pfam" id="PF00570">
    <property type="entry name" value="HRDC"/>
    <property type="match status" value="1"/>
</dbReference>
<dbReference type="GO" id="GO:0071051">
    <property type="term" value="P:poly(A)-dependent snoRNA 3'-end processing"/>
    <property type="evidence" value="ECO:0007669"/>
    <property type="project" value="TreeGrafter"/>
</dbReference>
<dbReference type="EMBL" id="LVLJ01000408">
    <property type="protein sequence ID" value="OAE34399.1"/>
    <property type="molecule type" value="Genomic_DNA"/>
</dbReference>
<dbReference type="GO" id="GO:0071037">
    <property type="term" value="P:nuclear polyadenylation-dependent snRNA catabolic process"/>
    <property type="evidence" value="ECO:0007669"/>
    <property type="project" value="TreeGrafter"/>
</dbReference>
<dbReference type="GO" id="GO:0071040">
    <property type="term" value="P:nuclear polyadenylation-dependent antisense transcript catabolic process"/>
    <property type="evidence" value="ECO:0007669"/>
    <property type="project" value="TreeGrafter"/>
</dbReference>
<feature type="compositionally biased region" description="Basic and acidic residues" evidence="6">
    <location>
        <begin position="1043"/>
        <end position="1055"/>
    </location>
</feature>
<dbReference type="GO" id="GO:0071039">
    <property type="term" value="P:nuclear polyadenylation-dependent CUT catabolic process"/>
    <property type="evidence" value="ECO:0007669"/>
    <property type="project" value="TreeGrafter"/>
</dbReference>
<comment type="caution">
    <text evidence="8">The sequence shown here is derived from an EMBL/GenBank/DDBJ whole genome shotgun (WGS) entry which is preliminary data.</text>
</comment>
<feature type="region of interest" description="Disordered" evidence="6">
    <location>
        <begin position="110"/>
        <end position="139"/>
    </location>
</feature>
<keyword evidence="3" id="KW-0378">Hydrolase</keyword>
<evidence type="ECO:0000259" key="7">
    <source>
        <dbReference type="PROSITE" id="PS50967"/>
    </source>
</evidence>
<feature type="compositionally biased region" description="Basic residues" evidence="6">
    <location>
        <begin position="1023"/>
        <end position="1032"/>
    </location>
</feature>
<keyword evidence="4" id="KW-0269">Exonuclease</keyword>
<dbReference type="InterPro" id="IPR002121">
    <property type="entry name" value="HRDC_dom"/>
</dbReference>
<dbReference type="AlphaFoldDB" id="A0A176WMV8"/>
<gene>
    <name evidence="8" type="ORF">AXG93_4875s1180</name>
</gene>
<evidence type="ECO:0000256" key="3">
    <source>
        <dbReference type="ARBA" id="ARBA00022801"/>
    </source>
</evidence>
<dbReference type="Pfam" id="PF01612">
    <property type="entry name" value="DNA_pol_A_exo1"/>
    <property type="match status" value="1"/>
</dbReference>
<feature type="compositionally biased region" description="Low complexity" evidence="6">
    <location>
        <begin position="120"/>
        <end position="131"/>
    </location>
</feature>